<gene>
    <name evidence="4" type="ORF">QE207_09785</name>
</gene>
<evidence type="ECO:0000256" key="3">
    <source>
        <dbReference type="RuleBase" id="RU363015"/>
    </source>
</evidence>
<sequence>MGKIKSVTVYCGSSVGASGIYQQQAVALASELVNRKITLVYGGGRVGIMGVLANSILEQGGQVIGVMPKLLVEREISHTGLTKSYIVDTMHQRKQKMIDLADGFIALPGGFGTLEEFSEVFTWGQIGLHAKPCGLLNVNNYWAPLVAMIEKMADEKFLQEKYRHMAIVDDNPANLLDRFLHYTAPSVKTYDEL</sequence>
<dbReference type="NCBIfam" id="TIGR00730">
    <property type="entry name" value="Rossman fold protein, TIGR00730 family"/>
    <property type="match status" value="1"/>
</dbReference>
<proteinExistence type="inferred from homology"/>
<evidence type="ECO:0000313" key="4">
    <source>
        <dbReference type="EMBL" id="WGL96788.1"/>
    </source>
</evidence>
<dbReference type="GO" id="GO:0008714">
    <property type="term" value="F:AMP nucleosidase activity"/>
    <property type="evidence" value="ECO:0007669"/>
    <property type="project" value="UniProtKB-EC"/>
</dbReference>
<evidence type="ECO:0000313" key="5">
    <source>
        <dbReference type="Proteomes" id="UP001177597"/>
    </source>
</evidence>
<organism evidence="4 5">
    <name type="scientific">Arsenophonus nasoniae</name>
    <name type="common">son-killer infecting Nasonia vitripennis</name>
    <dbReference type="NCBI Taxonomy" id="638"/>
    <lineage>
        <taxon>Bacteria</taxon>
        <taxon>Pseudomonadati</taxon>
        <taxon>Pseudomonadota</taxon>
        <taxon>Gammaproteobacteria</taxon>
        <taxon>Enterobacterales</taxon>
        <taxon>Morganellaceae</taxon>
        <taxon>Arsenophonus</taxon>
    </lineage>
</organism>
<dbReference type="InterPro" id="IPR005269">
    <property type="entry name" value="LOG"/>
</dbReference>
<keyword evidence="3" id="KW-0203">Cytokinin biosynthesis</keyword>
<dbReference type="AlphaFoldDB" id="A0AA95GI02"/>
<dbReference type="Proteomes" id="UP001177597">
    <property type="component" value="Chromosome"/>
</dbReference>
<accession>A0AA95GI02</accession>
<evidence type="ECO:0000256" key="2">
    <source>
        <dbReference type="ARBA" id="ARBA00006763"/>
    </source>
</evidence>
<dbReference type="EC" id="3.2.2.n1" evidence="3"/>
<name>A0AA95GI02_9GAMM</name>
<reference evidence="4" key="1">
    <citation type="submission" date="2023-04" db="EMBL/GenBank/DDBJ databases">
        <title>Genome dynamics across the evolutionary transition to endosymbiosis.</title>
        <authorList>
            <person name="Siozios S."/>
            <person name="Nadal-Jimenez P."/>
            <person name="Azagi T."/>
            <person name="Sprong H."/>
            <person name="Frost C.L."/>
            <person name="Parratt S.R."/>
            <person name="Taylor G."/>
            <person name="Brettell L."/>
            <person name="Lew K.C."/>
            <person name="Croft L."/>
            <person name="King K.C."/>
            <person name="Brockhurst M.A."/>
            <person name="Hypsa V."/>
            <person name="Novakova E."/>
            <person name="Darby A.C."/>
            <person name="Hurst G.D.D."/>
        </authorList>
    </citation>
    <scope>NUCLEOTIDE SEQUENCE</scope>
    <source>
        <strain evidence="4">AIh</strain>
    </source>
</reference>
<dbReference type="EMBL" id="CP123498">
    <property type="protein sequence ID" value="WGL96788.1"/>
    <property type="molecule type" value="Genomic_DNA"/>
</dbReference>
<dbReference type="InterPro" id="IPR031100">
    <property type="entry name" value="LOG_fam"/>
</dbReference>
<dbReference type="GO" id="GO:0009691">
    <property type="term" value="P:cytokinin biosynthetic process"/>
    <property type="evidence" value="ECO:0007669"/>
    <property type="project" value="UniProtKB-UniRule"/>
</dbReference>
<dbReference type="GO" id="GO:0005829">
    <property type="term" value="C:cytosol"/>
    <property type="evidence" value="ECO:0007669"/>
    <property type="project" value="TreeGrafter"/>
</dbReference>
<comment type="similarity">
    <text evidence="2 3">Belongs to the LOG family.</text>
</comment>
<dbReference type="PANTHER" id="PTHR31223:SF70">
    <property type="entry name" value="LOG FAMILY PROTEIN YJL055W"/>
    <property type="match status" value="1"/>
</dbReference>
<comment type="catalytic activity">
    <reaction evidence="1">
        <text>AMP + H2O = D-ribose 5-phosphate + adenine</text>
        <dbReference type="Rhea" id="RHEA:20129"/>
        <dbReference type="ChEBI" id="CHEBI:15377"/>
        <dbReference type="ChEBI" id="CHEBI:16708"/>
        <dbReference type="ChEBI" id="CHEBI:78346"/>
        <dbReference type="ChEBI" id="CHEBI:456215"/>
        <dbReference type="EC" id="3.2.2.4"/>
    </reaction>
</comment>
<dbReference type="SUPFAM" id="SSF102405">
    <property type="entry name" value="MCP/YpsA-like"/>
    <property type="match status" value="1"/>
</dbReference>
<dbReference type="Gene3D" id="3.40.50.450">
    <property type="match status" value="1"/>
</dbReference>
<keyword evidence="3" id="KW-0378">Hydrolase</keyword>
<dbReference type="Pfam" id="PF03641">
    <property type="entry name" value="Lysine_decarbox"/>
    <property type="match status" value="1"/>
</dbReference>
<dbReference type="PANTHER" id="PTHR31223">
    <property type="entry name" value="LOG FAMILY PROTEIN YJL055W"/>
    <property type="match status" value="1"/>
</dbReference>
<dbReference type="RefSeq" id="WP_280630191.1">
    <property type="nucleotide sequence ID" value="NZ_CP123498.1"/>
</dbReference>
<evidence type="ECO:0000256" key="1">
    <source>
        <dbReference type="ARBA" id="ARBA00000274"/>
    </source>
</evidence>
<protein>
    <recommendedName>
        <fullName evidence="3">Cytokinin riboside 5'-monophosphate phosphoribohydrolase</fullName>
        <ecNumber evidence="3">3.2.2.n1</ecNumber>
    </recommendedName>
</protein>